<feature type="transmembrane region" description="Helical" evidence="1">
    <location>
        <begin position="70"/>
        <end position="88"/>
    </location>
</feature>
<reference evidence="2 3" key="1">
    <citation type="submission" date="2020-05" db="EMBL/GenBank/DDBJ databases">
        <title>Complete genome sequencing of Campylobacter and Arcobacter type strains.</title>
        <authorList>
            <person name="Miller W.G."/>
            <person name="Yee E."/>
        </authorList>
    </citation>
    <scope>NUCLEOTIDE SEQUENCE [LARGE SCALE GENOMIC DNA]</scope>
    <source>
        <strain evidence="2 3">LMG 25694</strain>
    </source>
</reference>
<organism evidence="2 3">
    <name type="scientific">Arcobacter defluvii</name>
    <dbReference type="NCBI Taxonomy" id="873191"/>
    <lineage>
        <taxon>Bacteria</taxon>
        <taxon>Pseudomonadati</taxon>
        <taxon>Campylobacterota</taxon>
        <taxon>Epsilonproteobacteria</taxon>
        <taxon>Campylobacterales</taxon>
        <taxon>Arcobacteraceae</taxon>
        <taxon>Arcobacter</taxon>
    </lineage>
</organism>
<accession>A0AAE7BDX4</accession>
<dbReference type="AlphaFoldDB" id="A0AAE7BDX4"/>
<keyword evidence="3" id="KW-1185">Reference proteome</keyword>
<feature type="transmembrane region" description="Helical" evidence="1">
    <location>
        <begin position="95"/>
        <end position="114"/>
    </location>
</feature>
<keyword evidence="1" id="KW-1133">Transmembrane helix</keyword>
<name>A0AAE7BDX4_9BACT</name>
<keyword evidence="1" id="KW-0812">Transmembrane</keyword>
<evidence type="ECO:0000256" key="1">
    <source>
        <dbReference type="SAM" id="Phobius"/>
    </source>
</evidence>
<dbReference type="RefSeq" id="WP_129012086.1">
    <property type="nucleotide sequence ID" value="NZ_CP053835.1"/>
</dbReference>
<sequence length="202" mass="24012">MRINKYPFFLWLTQSREDLTLDFKNLKVSSDDLGESSLKKVPIYLIVLIKYLPFLLVLPYFYYPSNKNDLIPFIGAFVVVISMLFVYLKTNLIFFKIYVVAICIINAVFIFLINDYAVSLDIGLTFFAQILLFSILALDIFYFKGYKNWYFLENFKNEIDIKFAEKKQRKFLFFLKPKTGFNVSKKVFIKGYFLRIENEDIQ</sequence>
<feature type="transmembrane region" description="Helical" evidence="1">
    <location>
        <begin position="126"/>
        <end position="143"/>
    </location>
</feature>
<evidence type="ECO:0000313" key="2">
    <source>
        <dbReference type="EMBL" id="QKF77323.1"/>
    </source>
</evidence>
<dbReference type="KEGG" id="adz:ADFLV_1291"/>
<dbReference type="EMBL" id="CP053835">
    <property type="protein sequence ID" value="QKF77323.1"/>
    <property type="molecule type" value="Genomic_DNA"/>
</dbReference>
<dbReference type="Proteomes" id="UP000503313">
    <property type="component" value="Chromosome"/>
</dbReference>
<protein>
    <submittedName>
        <fullName evidence="2">Membrane protein</fullName>
    </submittedName>
</protein>
<feature type="transmembrane region" description="Helical" evidence="1">
    <location>
        <begin position="43"/>
        <end position="64"/>
    </location>
</feature>
<proteinExistence type="predicted"/>
<evidence type="ECO:0000313" key="3">
    <source>
        <dbReference type="Proteomes" id="UP000503313"/>
    </source>
</evidence>
<keyword evidence="1" id="KW-0472">Membrane</keyword>
<gene>
    <name evidence="2" type="ORF">ADFLV_1291</name>
</gene>